<dbReference type="InterPro" id="IPR003740">
    <property type="entry name" value="YitT"/>
</dbReference>
<evidence type="ECO:0000256" key="1">
    <source>
        <dbReference type="ARBA" id="ARBA00004651"/>
    </source>
</evidence>
<name>A0A1H8B3N8_9FIRM</name>
<evidence type="ECO:0000256" key="4">
    <source>
        <dbReference type="ARBA" id="ARBA00022989"/>
    </source>
</evidence>
<keyword evidence="3 6" id="KW-0812">Transmembrane</keyword>
<dbReference type="Pfam" id="PF02588">
    <property type="entry name" value="YitT_membrane"/>
    <property type="match status" value="1"/>
</dbReference>
<feature type="transmembrane region" description="Helical" evidence="6">
    <location>
        <begin position="155"/>
        <end position="175"/>
    </location>
</feature>
<evidence type="ECO:0000313" key="8">
    <source>
        <dbReference type="EMBL" id="SEM77542.1"/>
    </source>
</evidence>
<evidence type="ECO:0000259" key="7">
    <source>
        <dbReference type="Pfam" id="PF10035"/>
    </source>
</evidence>
<dbReference type="GO" id="GO:0005886">
    <property type="term" value="C:plasma membrane"/>
    <property type="evidence" value="ECO:0007669"/>
    <property type="project" value="UniProtKB-SubCell"/>
</dbReference>
<feature type="domain" description="DUF2179" evidence="7">
    <location>
        <begin position="228"/>
        <end position="282"/>
    </location>
</feature>
<keyword evidence="2" id="KW-1003">Cell membrane</keyword>
<proteinExistence type="predicted"/>
<dbReference type="EMBL" id="FOCG01000001">
    <property type="protein sequence ID" value="SEM77542.1"/>
    <property type="molecule type" value="Genomic_DNA"/>
</dbReference>
<keyword evidence="9" id="KW-1185">Reference proteome</keyword>
<sequence length="293" mass="31592">MGRILEKMEPKQIALDLLCDVACGILNGISVAMFTAPNRIAPGGVTGIATIINFLFGLPIGTGAMLINIPLLLVAYKILGRRFTLLTLKSTFIMSLFIDLCAMFLPPYQGNLLLAAMFGGATGGIGLGLVFMRGSTTGGTDILCRLAKLKFPHMPFGKVLLVLDGFVIVAAAVVYQNIESALYALVTILASSKMIDMILYGLDKGKVVYVVSACNREIAKAIIEEMDRSATLLKSVGAYSQKDQEMLMCAVRDDQYPLLKKIVLQIDKNAFMIVADAGEILGEGWRGIDSEKI</sequence>
<feature type="transmembrane region" description="Helical" evidence="6">
    <location>
        <begin position="181"/>
        <end position="202"/>
    </location>
</feature>
<dbReference type="Gene3D" id="3.30.70.120">
    <property type="match status" value="1"/>
</dbReference>
<feature type="transmembrane region" description="Helical" evidence="6">
    <location>
        <begin position="48"/>
        <end position="74"/>
    </location>
</feature>
<dbReference type="Proteomes" id="UP000199158">
    <property type="component" value="Unassembled WGS sequence"/>
</dbReference>
<evidence type="ECO:0000256" key="2">
    <source>
        <dbReference type="ARBA" id="ARBA00022475"/>
    </source>
</evidence>
<dbReference type="PANTHER" id="PTHR33545:SF5">
    <property type="entry name" value="UPF0750 MEMBRANE PROTEIN YITT"/>
    <property type="match status" value="1"/>
</dbReference>
<dbReference type="Pfam" id="PF10035">
    <property type="entry name" value="DUF2179"/>
    <property type="match status" value="1"/>
</dbReference>
<evidence type="ECO:0000256" key="3">
    <source>
        <dbReference type="ARBA" id="ARBA00022692"/>
    </source>
</evidence>
<accession>A0A1H8B3N8</accession>
<dbReference type="InterPro" id="IPR019264">
    <property type="entry name" value="DUF2179"/>
</dbReference>
<dbReference type="STRING" id="474960.SAMN05216180_1699"/>
<feature type="transmembrane region" description="Helical" evidence="6">
    <location>
        <begin position="86"/>
        <end position="106"/>
    </location>
</feature>
<dbReference type="AlphaFoldDB" id="A0A1H8B3N8"/>
<keyword evidence="4 6" id="KW-1133">Transmembrane helix</keyword>
<organism evidence="8 9">
    <name type="scientific">Hydrogenoanaerobacterium saccharovorans</name>
    <dbReference type="NCBI Taxonomy" id="474960"/>
    <lineage>
        <taxon>Bacteria</taxon>
        <taxon>Bacillati</taxon>
        <taxon>Bacillota</taxon>
        <taxon>Clostridia</taxon>
        <taxon>Eubacteriales</taxon>
        <taxon>Oscillospiraceae</taxon>
        <taxon>Hydrogenoanaerobacterium</taxon>
    </lineage>
</organism>
<feature type="transmembrane region" description="Helical" evidence="6">
    <location>
        <begin position="12"/>
        <end position="36"/>
    </location>
</feature>
<gene>
    <name evidence="8" type="ORF">SAMN05216180_1699</name>
</gene>
<comment type="subcellular location">
    <subcellularLocation>
        <location evidence="1">Cell membrane</location>
        <topology evidence="1">Multi-pass membrane protein</topology>
    </subcellularLocation>
</comment>
<keyword evidence="5 6" id="KW-0472">Membrane</keyword>
<reference evidence="8 9" key="1">
    <citation type="submission" date="2016-10" db="EMBL/GenBank/DDBJ databases">
        <authorList>
            <person name="de Groot N.N."/>
        </authorList>
    </citation>
    <scope>NUCLEOTIDE SEQUENCE [LARGE SCALE GENOMIC DNA]</scope>
    <source>
        <strain evidence="8 9">CGMCC 1.5070</strain>
    </source>
</reference>
<dbReference type="RefSeq" id="WP_162840858.1">
    <property type="nucleotide sequence ID" value="NZ_FOCG01000001.1"/>
</dbReference>
<protein>
    <submittedName>
        <fullName evidence="8">Uncharacterized membrane-anchored protein YitT, contains DUF161 and DUF2179 domains</fullName>
    </submittedName>
</protein>
<evidence type="ECO:0000256" key="5">
    <source>
        <dbReference type="ARBA" id="ARBA00023136"/>
    </source>
</evidence>
<evidence type="ECO:0000256" key="6">
    <source>
        <dbReference type="SAM" id="Phobius"/>
    </source>
</evidence>
<dbReference type="PIRSF" id="PIRSF006483">
    <property type="entry name" value="Membrane_protein_YitT"/>
    <property type="match status" value="1"/>
</dbReference>
<dbReference type="PANTHER" id="PTHR33545">
    <property type="entry name" value="UPF0750 MEMBRANE PROTEIN YITT-RELATED"/>
    <property type="match status" value="1"/>
</dbReference>
<dbReference type="CDD" id="cd16380">
    <property type="entry name" value="YitT_C"/>
    <property type="match status" value="1"/>
</dbReference>
<feature type="transmembrane region" description="Helical" evidence="6">
    <location>
        <begin position="112"/>
        <end position="134"/>
    </location>
</feature>
<evidence type="ECO:0000313" key="9">
    <source>
        <dbReference type="Proteomes" id="UP000199158"/>
    </source>
</evidence>
<dbReference type="InterPro" id="IPR015867">
    <property type="entry name" value="N-reg_PII/ATP_PRibTrfase_C"/>
</dbReference>
<dbReference type="InterPro" id="IPR051461">
    <property type="entry name" value="UPF0750_membrane"/>
</dbReference>